<dbReference type="EMBL" id="JABANE010000115">
    <property type="protein sequence ID" value="NME71797.1"/>
    <property type="molecule type" value="Genomic_DNA"/>
</dbReference>
<reference evidence="2 3" key="1">
    <citation type="submission" date="2020-04" db="EMBL/GenBank/DDBJ databases">
        <title>Flammeovirga sp. SR4, a novel species isolated from seawater.</title>
        <authorList>
            <person name="Wang X."/>
        </authorList>
    </citation>
    <scope>NUCLEOTIDE SEQUENCE [LARGE SCALE GENOMIC DNA]</scope>
    <source>
        <strain evidence="2 3">ATCC 23126</strain>
    </source>
</reference>
<keyword evidence="3" id="KW-1185">Reference proteome</keyword>
<dbReference type="Proteomes" id="UP000576082">
    <property type="component" value="Unassembled WGS sequence"/>
</dbReference>
<keyword evidence="1" id="KW-1133">Transmembrane helix</keyword>
<evidence type="ECO:0000313" key="3">
    <source>
        <dbReference type="Proteomes" id="UP000576082"/>
    </source>
</evidence>
<evidence type="ECO:0000256" key="1">
    <source>
        <dbReference type="SAM" id="Phobius"/>
    </source>
</evidence>
<proteinExistence type="predicted"/>
<feature type="transmembrane region" description="Helical" evidence="1">
    <location>
        <begin position="6"/>
        <end position="25"/>
    </location>
</feature>
<sequence>MAPFITLYIVIANIAIIIKCYKVFLSKMLVKNAFLTLGLILVGLISMDMYFYAQITEGYGYAWFGILTDI</sequence>
<comment type="caution">
    <text evidence="2">The sequence shown here is derived from an EMBL/GenBank/DDBJ whole genome shotgun (WGS) entry which is preliminary data.</text>
</comment>
<protein>
    <submittedName>
        <fullName evidence="2">Uncharacterized protein</fullName>
    </submittedName>
</protein>
<keyword evidence="1" id="KW-0812">Transmembrane</keyword>
<dbReference type="RefSeq" id="WP_169660003.1">
    <property type="nucleotide sequence ID" value="NZ_JABANE010000115.1"/>
</dbReference>
<evidence type="ECO:0000313" key="2">
    <source>
        <dbReference type="EMBL" id="NME71797.1"/>
    </source>
</evidence>
<feature type="transmembrane region" description="Helical" evidence="1">
    <location>
        <begin position="32"/>
        <end position="53"/>
    </location>
</feature>
<name>A0A7X9S045_9BACT</name>
<keyword evidence="1" id="KW-0472">Membrane</keyword>
<dbReference type="AlphaFoldDB" id="A0A7X9S045"/>
<accession>A0A7X9S045</accession>
<organism evidence="2 3">
    <name type="scientific">Flammeovirga aprica JL-4</name>
    <dbReference type="NCBI Taxonomy" id="694437"/>
    <lineage>
        <taxon>Bacteria</taxon>
        <taxon>Pseudomonadati</taxon>
        <taxon>Bacteroidota</taxon>
        <taxon>Cytophagia</taxon>
        <taxon>Cytophagales</taxon>
        <taxon>Flammeovirgaceae</taxon>
        <taxon>Flammeovirga</taxon>
    </lineage>
</organism>
<gene>
    <name evidence="2" type="ORF">HHU12_27780</name>
</gene>